<feature type="transmembrane region" description="Helical" evidence="1">
    <location>
        <begin position="177"/>
        <end position="197"/>
    </location>
</feature>
<feature type="transmembrane region" description="Helical" evidence="1">
    <location>
        <begin position="262"/>
        <end position="285"/>
    </location>
</feature>
<feature type="transmembrane region" description="Helical" evidence="1">
    <location>
        <begin position="73"/>
        <end position="97"/>
    </location>
</feature>
<name>A0A3P8MCH1_TSUPA</name>
<protein>
    <submittedName>
        <fullName evidence="2">Uncharacterized protein</fullName>
    </submittedName>
</protein>
<dbReference type="RefSeq" id="WP_126197503.1">
    <property type="nucleotide sequence ID" value="NZ_CP085954.1"/>
</dbReference>
<feature type="transmembrane region" description="Helical" evidence="1">
    <location>
        <begin position="124"/>
        <end position="148"/>
    </location>
</feature>
<keyword evidence="1" id="KW-0812">Transmembrane</keyword>
<proteinExistence type="predicted"/>
<sequence>MLGAILLLPLIPLAIAAVIVRLVYVLATTDTATARTPEARRASRWVAGVLGVSSVLAVATAMVLIANDRLGRGLLLAFPSLLVVLQIGLAVATRIIGSAVRVRESVRVASLSPRTIGVTAPRKLLVATAVGVLGALSFAAIGCATAAADDNGLSRAFASPGEYGGIEITTPFVGSFYAVPAALAITVSTVLTVSTVIGARRWGALNQAELDIALRVAITTRTIAATAMTTAFLLVVMGWSLIEASLQVAHSPDDSAWWSIGRFGFPLGAAFGFALGIWAFIAFLVPARVRKAATAPIRLQEVRP</sequence>
<feature type="transmembrane region" description="Helical" evidence="1">
    <location>
        <begin position="6"/>
        <end position="24"/>
    </location>
</feature>
<feature type="transmembrane region" description="Helical" evidence="1">
    <location>
        <begin position="218"/>
        <end position="242"/>
    </location>
</feature>
<keyword evidence="1" id="KW-0472">Membrane</keyword>
<keyword evidence="1" id="KW-1133">Transmembrane helix</keyword>
<evidence type="ECO:0000256" key="1">
    <source>
        <dbReference type="SAM" id="Phobius"/>
    </source>
</evidence>
<dbReference type="Proteomes" id="UP000271626">
    <property type="component" value="Chromosome"/>
</dbReference>
<feature type="transmembrane region" description="Helical" evidence="1">
    <location>
        <begin position="45"/>
        <end position="67"/>
    </location>
</feature>
<organism evidence="2 3">
    <name type="scientific">Tsukamurella paurometabola</name>
    <name type="common">Corynebacterium paurometabolum</name>
    <dbReference type="NCBI Taxonomy" id="2061"/>
    <lineage>
        <taxon>Bacteria</taxon>
        <taxon>Bacillati</taxon>
        <taxon>Actinomycetota</taxon>
        <taxon>Actinomycetes</taxon>
        <taxon>Mycobacteriales</taxon>
        <taxon>Tsukamurellaceae</taxon>
        <taxon>Tsukamurella</taxon>
    </lineage>
</organism>
<dbReference type="AlphaFoldDB" id="A0A3P8MCH1"/>
<reference evidence="2 3" key="1">
    <citation type="submission" date="2018-12" db="EMBL/GenBank/DDBJ databases">
        <authorList>
            <consortium name="Pathogen Informatics"/>
        </authorList>
    </citation>
    <scope>NUCLEOTIDE SEQUENCE [LARGE SCALE GENOMIC DNA]</scope>
    <source>
        <strain evidence="2 3">NCTC10741</strain>
    </source>
</reference>
<accession>A0A3P8MCH1</accession>
<dbReference type="EMBL" id="LR131273">
    <property type="protein sequence ID" value="VDR40550.1"/>
    <property type="molecule type" value="Genomic_DNA"/>
</dbReference>
<gene>
    <name evidence="2" type="ORF">NCTC10741_03711</name>
</gene>
<evidence type="ECO:0000313" key="3">
    <source>
        <dbReference type="Proteomes" id="UP000271626"/>
    </source>
</evidence>
<evidence type="ECO:0000313" key="2">
    <source>
        <dbReference type="EMBL" id="VDR40550.1"/>
    </source>
</evidence>